<evidence type="ECO:0000313" key="2">
    <source>
        <dbReference type="EMBL" id="CAL6066394.1"/>
    </source>
</evidence>
<name>A0AA86UBQ9_9EUKA</name>
<dbReference type="EMBL" id="CAXDID020000260">
    <property type="protein sequence ID" value="CAL6066394.1"/>
    <property type="molecule type" value="Genomic_DNA"/>
</dbReference>
<gene>
    <name evidence="1" type="ORF">HINF_LOCUS33736</name>
    <name evidence="2" type="ORF">HINF_LOCUS52305</name>
</gene>
<dbReference type="AlphaFoldDB" id="A0AA86UBQ9"/>
<evidence type="ECO:0000313" key="1">
    <source>
        <dbReference type="EMBL" id="CAI9946091.1"/>
    </source>
</evidence>
<protein>
    <submittedName>
        <fullName evidence="2">Hypothetical_protein</fullName>
    </submittedName>
</protein>
<accession>A0AA86UBQ9</accession>
<sequence>MIRLQLSESFYTYNKSLKIIFLFISQSFQVITVYIDSFTFNYNTIEFAKCSPNEYNYSYCPEFELIEIKQPHFNSPVDSFSESFDYKYKDAFINYVSQTGFTMNKKQIQNLSKAQNESTLFESVLIK</sequence>
<dbReference type="EMBL" id="CATOUU010000756">
    <property type="protein sequence ID" value="CAI9946091.1"/>
    <property type="molecule type" value="Genomic_DNA"/>
</dbReference>
<comment type="caution">
    <text evidence="1">The sequence shown here is derived from an EMBL/GenBank/DDBJ whole genome shotgun (WGS) entry which is preliminary data.</text>
</comment>
<evidence type="ECO:0000313" key="3">
    <source>
        <dbReference type="Proteomes" id="UP001642409"/>
    </source>
</evidence>
<reference evidence="1" key="1">
    <citation type="submission" date="2023-06" db="EMBL/GenBank/DDBJ databases">
        <authorList>
            <person name="Kurt Z."/>
        </authorList>
    </citation>
    <scope>NUCLEOTIDE SEQUENCE</scope>
</reference>
<organism evidence="1">
    <name type="scientific">Hexamita inflata</name>
    <dbReference type="NCBI Taxonomy" id="28002"/>
    <lineage>
        <taxon>Eukaryota</taxon>
        <taxon>Metamonada</taxon>
        <taxon>Diplomonadida</taxon>
        <taxon>Hexamitidae</taxon>
        <taxon>Hexamitinae</taxon>
        <taxon>Hexamita</taxon>
    </lineage>
</organism>
<reference evidence="2 3" key="2">
    <citation type="submission" date="2024-07" db="EMBL/GenBank/DDBJ databases">
        <authorList>
            <person name="Akdeniz Z."/>
        </authorList>
    </citation>
    <scope>NUCLEOTIDE SEQUENCE [LARGE SCALE GENOMIC DNA]</scope>
</reference>
<keyword evidence="3" id="KW-1185">Reference proteome</keyword>
<dbReference type="Proteomes" id="UP001642409">
    <property type="component" value="Unassembled WGS sequence"/>
</dbReference>
<proteinExistence type="predicted"/>